<evidence type="ECO:0000313" key="2">
    <source>
        <dbReference type="EnsemblPlants" id="AUR62008745-RA:cds"/>
    </source>
</evidence>
<dbReference type="EnsemblPlants" id="AUR62008745-RA">
    <property type="protein sequence ID" value="AUR62008745-RA:cds"/>
    <property type="gene ID" value="AUR62008745"/>
</dbReference>
<dbReference type="PROSITE" id="PS51358">
    <property type="entry name" value="NOP"/>
    <property type="match status" value="1"/>
</dbReference>
<dbReference type="GO" id="GO:0046540">
    <property type="term" value="C:U4/U6 x U5 tri-snRNP complex"/>
    <property type="evidence" value="ECO:0007669"/>
    <property type="project" value="InterPro"/>
</dbReference>
<keyword evidence="3" id="KW-1185">Reference proteome</keyword>
<dbReference type="Proteomes" id="UP000596660">
    <property type="component" value="Unplaced"/>
</dbReference>
<protein>
    <recommendedName>
        <fullName evidence="1">Nop domain-containing protein</fullName>
    </recommendedName>
</protein>
<dbReference type="InterPro" id="IPR036070">
    <property type="entry name" value="Nop_dom_sf"/>
</dbReference>
<dbReference type="InterPro" id="IPR027105">
    <property type="entry name" value="Prp31"/>
</dbReference>
<dbReference type="SUPFAM" id="SSF89124">
    <property type="entry name" value="Nop domain"/>
    <property type="match status" value="1"/>
</dbReference>
<dbReference type="Gene3D" id="1.10.287.4070">
    <property type="match status" value="1"/>
</dbReference>
<reference evidence="2" key="2">
    <citation type="submission" date="2021-03" db="UniProtKB">
        <authorList>
            <consortium name="EnsemblPlants"/>
        </authorList>
    </citation>
    <scope>IDENTIFICATION</scope>
</reference>
<dbReference type="PANTHER" id="PTHR13904">
    <property type="entry name" value="PRE-MRNA SPLICING FACTOR PRP31"/>
    <property type="match status" value="1"/>
</dbReference>
<dbReference type="GO" id="GO:0000244">
    <property type="term" value="P:spliceosomal tri-snRNP complex assembly"/>
    <property type="evidence" value="ECO:0007669"/>
    <property type="project" value="InterPro"/>
</dbReference>
<dbReference type="InterPro" id="IPR042239">
    <property type="entry name" value="Nop_C"/>
</dbReference>
<evidence type="ECO:0000259" key="1">
    <source>
        <dbReference type="PROSITE" id="PS51358"/>
    </source>
</evidence>
<feature type="domain" description="Nop" evidence="1">
    <location>
        <begin position="115"/>
        <end position="230"/>
    </location>
</feature>
<sequence length="256" mass="27563">MAIEEEIKQKSGLTMAIDESKHEDNDDNHVSALCASSCYPDIIQDSLYILYAFIRDNYGRNIPEVESLVAHPIDYVRAVKDAGFEIVDGACDQVLDLVSLRKRLLDFVDNRMVYIAPNLSAIVGATVAAKLMVAAGGLELLGKMTACNVQLLGSQRRNLDGLSTRLHFGCLQESDILQTFPSALTIGASSVLASACSTAARVDSMGNDLTGNTGKNLREVVVNKINRYCNAGREHSDLRTNIAEGAPDSKALAGLS</sequence>
<organism evidence="2 3">
    <name type="scientific">Chenopodium quinoa</name>
    <name type="common">Quinoa</name>
    <dbReference type="NCBI Taxonomy" id="63459"/>
    <lineage>
        <taxon>Eukaryota</taxon>
        <taxon>Viridiplantae</taxon>
        <taxon>Streptophyta</taxon>
        <taxon>Embryophyta</taxon>
        <taxon>Tracheophyta</taxon>
        <taxon>Spermatophyta</taxon>
        <taxon>Magnoliopsida</taxon>
        <taxon>eudicotyledons</taxon>
        <taxon>Gunneridae</taxon>
        <taxon>Pentapetalae</taxon>
        <taxon>Caryophyllales</taxon>
        <taxon>Chenopodiaceae</taxon>
        <taxon>Chenopodioideae</taxon>
        <taxon>Atripliceae</taxon>
        <taxon>Chenopodium</taxon>
    </lineage>
</organism>
<evidence type="ECO:0000313" key="3">
    <source>
        <dbReference type="Proteomes" id="UP000596660"/>
    </source>
</evidence>
<dbReference type="AlphaFoldDB" id="A0A803LA56"/>
<dbReference type="Gramene" id="AUR62008745-RA">
    <property type="protein sequence ID" value="AUR62008745-RA:cds"/>
    <property type="gene ID" value="AUR62008745"/>
</dbReference>
<dbReference type="OMA" id="LCASSCY"/>
<dbReference type="Gene3D" id="1.10.246.90">
    <property type="entry name" value="Nop domain"/>
    <property type="match status" value="1"/>
</dbReference>
<dbReference type="GO" id="GO:0071011">
    <property type="term" value="C:precatalytic spliceosome"/>
    <property type="evidence" value="ECO:0007669"/>
    <property type="project" value="TreeGrafter"/>
</dbReference>
<dbReference type="GO" id="GO:0005687">
    <property type="term" value="C:U4 snRNP"/>
    <property type="evidence" value="ECO:0007669"/>
    <property type="project" value="TreeGrafter"/>
</dbReference>
<name>A0A803LA56_CHEQI</name>
<reference evidence="2" key="1">
    <citation type="journal article" date="2017" name="Nature">
        <title>The genome of Chenopodium quinoa.</title>
        <authorList>
            <person name="Jarvis D.E."/>
            <person name="Ho Y.S."/>
            <person name="Lightfoot D.J."/>
            <person name="Schmoeckel S.M."/>
            <person name="Li B."/>
            <person name="Borm T.J.A."/>
            <person name="Ohyanagi H."/>
            <person name="Mineta K."/>
            <person name="Michell C.T."/>
            <person name="Saber N."/>
            <person name="Kharbatia N.M."/>
            <person name="Rupper R.R."/>
            <person name="Sharp A.R."/>
            <person name="Dally N."/>
            <person name="Boughton B.A."/>
            <person name="Woo Y.H."/>
            <person name="Gao G."/>
            <person name="Schijlen E.G.W.M."/>
            <person name="Guo X."/>
            <person name="Momin A.A."/>
            <person name="Negrao S."/>
            <person name="Al-Babili S."/>
            <person name="Gehring C."/>
            <person name="Roessner U."/>
            <person name="Jung C."/>
            <person name="Murphy K."/>
            <person name="Arold S.T."/>
            <person name="Gojobori T."/>
            <person name="van der Linden C.G."/>
            <person name="van Loo E.N."/>
            <person name="Jellen E.N."/>
            <person name="Maughan P.J."/>
            <person name="Tester M."/>
        </authorList>
    </citation>
    <scope>NUCLEOTIDE SEQUENCE [LARGE SCALE GENOMIC DNA]</scope>
    <source>
        <strain evidence="2">cv. PI 614886</strain>
    </source>
</reference>
<dbReference type="PANTHER" id="PTHR13904:SF0">
    <property type="entry name" value="U4_U6 SMALL NUCLEAR RIBONUCLEOPROTEIN PRP31"/>
    <property type="match status" value="1"/>
</dbReference>
<proteinExistence type="predicted"/>
<dbReference type="Pfam" id="PF01798">
    <property type="entry name" value="Nop"/>
    <property type="match status" value="2"/>
</dbReference>
<dbReference type="InterPro" id="IPR002687">
    <property type="entry name" value="Nop_dom"/>
</dbReference>
<accession>A0A803LA56</accession>